<dbReference type="HOGENOM" id="CLU_021894_2_1_1"/>
<dbReference type="STRING" id="1051891.A0A0C3K4P5"/>
<dbReference type="Proteomes" id="UP000054248">
    <property type="component" value="Unassembled WGS sequence"/>
</dbReference>
<proteinExistence type="inferred from homology"/>
<reference evidence="6" key="2">
    <citation type="submission" date="2015-01" db="EMBL/GenBank/DDBJ databases">
        <title>Evolutionary Origins and Diversification of the Mycorrhizal Mutualists.</title>
        <authorList>
            <consortium name="DOE Joint Genome Institute"/>
            <consortium name="Mycorrhizal Genomics Consortium"/>
            <person name="Kohler A."/>
            <person name="Kuo A."/>
            <person name="Nagy L.G."/>
            <person name="Floudas D."/>
            <person name="Copeland A."/>
            <person name="Barry K.W."/>
            <person name="Cichocki N."/>
            <person name="Veneault-Fourrey C."/>
            <person name="LaButti K."/>
            <person name="Lindquist E.A."/>
            <person name="Lipzen A."/>
            <person name="Lundell T."/>
            <person name="Morin E."/>
            <person name="Murat C."/>
            <person name="Riley R."/>
            <person name="Ohm R."/>
            <person name="Sun H."/>
            <person name="Tunlid A."/>
            <person name="Henrissat B."/>
            <person name="Grigoriev I.V."/>
            <person name="Hibbett D.S."/>
            <person name="Martin F."/>
        </authorList>
    </citation>
    <scope>NUCLEOTIDE SEQUENCE [LARGE SCALE GENOMIC DNA]</scope>
    <source>
        <strain evidence="6">MUT 4182</strain>
    </source>
</reference>
<comment type="similarity">
    <text evidence="1 3">Belongs to the polysaccharide lyase 1 family.</text>
</comment>
<dbReference type="AlphaFoldDB" id="A0A0C3K4P5"/>
<dbReference type="Pfam" id="PF00544">
    <property type="entry name" value="Pectate_lyase_4"/>
    <property type="match status" value="1"/>
</dbReference>
<evidence type="ECO:0000256" key="3">
    <source>
        <dbReference type="RuleBase" id="RU361173"/>
    </source>
</evidence>
<dbReference type="InterPro" id="IPR011050">
    <property type="entry name" value="Pectin_lyase_fold/virulence"/>
</dbReference>
<dbReference type="SMART" id="SM00656">
    <property type="entry name" value="Amb_all"/>
    <property type="match status" value="1"/>
</dbReference>
<dbReference type="InterPro" id="IPR045032">
    <property type="entry name" value="PEL"/>
</dbReference>
<evidence type="ECO:0000256" key="1">
    <source>
        <dbReference type="ARBA" id="ARBA00010980"/>
    </source>
</evidence>
<evidence type="ECO:0000313" key="6">
    <source>
        <dbReference type="Proteomes" id="UP000054248"/>
    </source>
</evidence>
<reference evidence="5 6" key="1">
    <citation type="submission" date="2014-04" db="EMBL/GenBank/DDBJ databases">
        <authorList>
            <consortium name="DOE Joint Genome Institute"/>
            <person name="Kuo A."/>
            <person name="Girlanda M."/>
            <person name="Perotto S."/>
            <person name="Kohler A."/>
            <person name="Nagy L.G."/>
            <person name="Floudas D."/>
            <person name="Copeland A."/>
            <person name="Barry K.W."/>
            <person name="Cichocki N."/>
            <person name="Veneault-Fourrey C."/>
            <person name="LaButti K."/>
            <person name="Lindquist E.A."/>
            <person name="Lipzen A."/>
            <person name="Lundell T."/>
            <person name="Morin E."/>
            <person name="Murat C."/>
            <person name="Sun H."/>
            <person name="Tunlid A."/>
            <person name="Henrissat B."/>
            <person name="Grigoriev I.V."/>
            <person name="Hibbett D.S."/>
            <person name="Martin F."/>
            <person name="Nordberg H.P."/>
            <person name="Cantor M.N."/>
            <person name="Hua S.X."/>
        </authorList>
    </citation>
    <scope>NUCLEOTIDE SEQUENCE [LARGE SCALE GENOMIC DNA]</scope>
    <source>
        <strain evidence="5 6">MUT 4182</strain>
    </source>
</reference>
<keyword evidence="3" id="KW-0964">Secreted</keyword>
<dbReference type="PANTHER" id="PTHR31683">
    <property type="entry name" value="PECTATE LYASE 18-RELATED"/>
    <property type="match status" value="1"/>
</dbReference>
<dbReference type="Gene3D" id="2.160.20.10">
    <property type="entry name" value="Single-stranded right-handed beta-helix, Pectin lyase-like"/>
    <property type="match status" value="1"/>
</dbReference>
<name>A0A0C3K4P5_9AGAM</name>
<dbReference type="InterPro" id="IPR002022">
    <property type="entry name" value="Pec_lyase"/>
</dbReference>
<sequence length="269" mass="28949">MNGGTTGGAGGPTITVSDVTALRAAVLGTSPKIIRISTIIQGDGELIDVGSNTSILGSCGGGLTGGGFRVKRETNVIFRNLKLYKSKAPVDLIEIRTGTNVWVDHNEFYSDMDNGKDYYDGACDINHASDWITVSWNYFHDHYKTSLVGNGDDNGAEDIGHFHVTYHHNFFQHLGSRIPSLRFGTGHVYNNYYDDIKISGIDSRLGAQMLIENNVFNNAVKPLMTLEEGGYANPVGNDWGGATPELNPGTFTSAPYSYSLGPTTGVSSA</sequence>
<evidence type="ECO:0000259" key="4">
    <source>
        <dbReference type="SMART" id="SM00656"/>
    </source>
</evidence>
<keyword evidence="3" id="KW-0119">Carbohydrate metabolism</keyword>
<feature type="non-terminal residue" evidence="5">
    <location>
        <position position="269"/>
    </location>
</feature>
<dbReference type="GO" id="GO:0000272">
    <property type="term" value="P:polysaccharide catabolic process"/>
    <property type="evidence" value="ECO:0007669"/>
    <property type="project" value="UniProtKB-KW"/>
</dbReference>
<dbReference type="GO" id="GO:0030570">
    <property type="term" value="F:pectate lyase activity"/>
    <property type="evidence" value="ECO:0007669"/>
    <property type="project" value="InterPro"/>
</dbReference>
<protein>
    <submittedName>
        <fullName evidence="5">Polysaccharide lyase family 1 protein</fullName>
    </submittedName>
</protein>
<dbReference type="OrthoDB" id="1637350at2759"/>
<keyword evidence="2 3" id="KW-0456">Lyase</keyword>
<keyword evidence="3" id="KW-0624">Polysaccharide degradation</keyword>
<dbReference type="PANTHER" id="PTHR31683:SF18">
    <property type="entry name" value="PECTATE LYASE 21-RELATED"/>
    <property type="match status" value="1"/>
</dbReference>
<evidence type="ECO:0000256" key="2">
    <source>
        <dbReference type="ARBA" id="ARBA00023239"/>
    </source>
</evidence>
<comment type="subcellular location">
    <subcellularLocation>
        <location evidence="3">Secreted</location>
    </subcellularLocation>
</comment>
<keyword evidence="6" id="KW-1185">Reference proteome</keyword>
<dbReference type="GO" id="GO:0005576">
    <property type="term" value="C:extracellular region"/>
    <property type="evidence" value="ECO:0007669"/>
    <property type="project" value="UniProtKB-SubCell"/>
</dbReference>
<gene>
    <name evidence="5" type="ORF">M407DRAFT_232589</name>
</gene>
<dbReference type="EMBL" id="KN823591">
    <property type="protein sequence ID" value="KIO16343.1"/>
    <property type="molecule type" value="Genomic_DNA"/>
</dbReference>
<feature type="domain" description="Pectate lyase" evidence="4">
    <location>
        <begin position="9"/>
        <end position="222"/>
    </location>
</feature>
<evidence type="ECO:0000313" key="5">
    <source>
        <dbReference type="EMBL" id="KIO16343.1"/>
    </source>
</evidence>
<dbReference type="InterPro" id="IPR012334">
    <property type="entry name" value="Pectin_lyas_fold"/>
</dbReference>
<organism evidence="5 6">
    <name type="scientific">Tulasnella calospora MUT 4182</name>
    <dbReference type="NCBI Taxonomy" id="1051891"/>
    <lineage>
        <taxon>Eukaryota</taxon>
        <taxon>Fungi</taxon>
        <taxon>Dikarya</taxon>
        <taxon>Basidiomycota</taxon>
        <taxon>Agaricomycotina</taxon>
        <taxon>Agaricomycetes</taxon>
        <taxon>Cantharellales</taxon>
        <taxon>Tulasnellaceae</taxon>
        <taxon>Tulasnella</taxon>
    </lineage>
</organism>
<dbReference type="SUPFAM" id="SSF51126">
    <property type="entry name" value="Pectin lyase-like"/>
    <property type="match status" value="1"/>
</dbReference>
<accession>A0A0C3K4P5</accession>